<feature type="domain" description="Telomerase activating protein Est1-like N-terminal" evidence="3">
    <location>
        <begin position="57"/>
        <end position="170"/>
    </location>
</feature>
<dbReference type="eggNOG" id="KOG2162">
    <property type="taxonomic scope" value="Eukaryota"/>
</dbReference>
<dbReference type="GeneID" id="19113522"/>
<dbReference type="InterPro" id="IPR018834">
    <property type="entry name" value="DNA/RNA-bd_Est1-type"/>
</dbReference>
<evidence type="ECO:0000259" key="2">
    <source>
        <dbReference type="Pfam" id="PF10373"/>
    </source>
</evidence>
<dbReference type="AlphaFoldDB" id="M2N127"/>
<evidence type="ECO:0000313" key="4">
    <source>
        <dbReference type="EMBL" id="EMC92340.1"/>
    </source>
</evidence>
<gene>
    <name evidence="4" type="ORF">BAUCODRAFT_38393</name>
</gene>
<dbReference type="Pfam" id="PF10373">
    <property type="entry name" value="EST1_DNA_bind"/>
    <property type="match status" value="1"/>
</dbReference>
<organism evidence="4 5">
    <name type="scientific">Baudoinia panamericana (strain UAMH 10762)</name>
    <name type="common">Angels' share fungus</name>
    <name type="synonym">Baudoinia compniacensis (strain UAMH 10762)</name>
    <dbReference type="NCBI Taxonomy" id="717646"/>
    <lineage>
        <taxon>Eukaryota</taxon>
        <taxon>Fungi</taxon>
        <taxon>Dikarya</taxon>
        <taxon>Ascomycota</taxon>
        <taxon>Pezizomycotina</taxon>
        <taxon>Dothideomycetes</taxon>
        <taxon>Dothideomycetidae</taxon>
        <taxon>Mycosphaerellales</taxon>
        <taxon>Teratosphaeriaceae</taxon>
        <taxon>Baudoinia</taxon>
    </lineage>
</organism>
<keyword evidence="5" id="KW-1185">Reference proteome</keyword>
<name>M2N127_BAUPA</name>
<dbReference type="HOGENOM" id="CLU_013363_1_0_1"/>
<dbReference type="InterPro" id="IPR019458">
    <property type="entry name" value="Est1-like_N"/>
</dbReference>
<dbReference type="InterPro" id="IPR045153">
    <property type="entry name" value="Est1/Ebs1-like"/>
</dbReference>
<dbReference type="PANTHER" id="PTHR15696">
    <property type="entry name" value="SMG-7 SUPPRESSOR WITH MORPHOLOGICAL EFFECT ON GENITALIA PROTEIN 7"/>
    <property type="match status" value="1"/>
</dbReference>
<dbReference type="EMBL" id="KB445562">
    <property type="protein sequence ID" value="EMC92340.1"/>
    <property type="molecule type" value="Genomic_DNA"/>
</dbReference>
<evidence type="ECO:0000256" key="1">
    <source>
        <dbReference type="SAM" id="MobiDB-lite"/>
    </source>
</evidence>
<dbReference type="InterPro" id="IPR011990">
    <property type="entry name" value="TPR-like_helical_dom_sf"/>
</dbReference>
<dbReference type="RefSeq" id="XP_007680392.1">
    <property type="nucleotide sequence ID" value="XM_007682202.1"/>
</dbReference>
<feature type="compositionally biased region" description="Polar residues" evidence="1">
    <location>
        <begin position="723"/>
        <end position="760"/>
    </location>
</feature>
<dbReference type="PANTHER" id="PTHR15696:SF36">
    <property type="entry name" value="NONSENSE-MEDIATED MRNA DECAY FACTOR"/>
    <property type="match status" value="1"/>
</dbReference>
<feature type="region of interest" description="Disordered" evidence="1">
    <location>
        <begin position="615"/>
        <end position="695"/>
    </location>
</feature>
<proteinExistence type="predicted"/>
<reference evidence="4 5" key="1">
    <citation type="journal article" date="2012" name="PLoS Pathog.">
        <title>Diverse lifestyles and strategies of plant pathogenesis encoded in the genomes of eighteen Dothideomycetes fungi.</title>
        <authorList>
            <person name="Ohm R.A."/>
            <person name="Feau N."/>
            <person name="Henrissat B."/>
            <person name="Schoch C.L."/>
            <person name="Horwitz B.A."/>
            <person name="Barry K.W."/>
            <person name="Condon B.J."/>
            <person name="Copeland A.C."/>
            <person name="Dhillon B."/>
            <person name="Glaser F."/>
            <person name="Hesse C.N."/>
            <person name="Kosti I."/>
            <person name="LaButti K."/>
            <person name="Lindquist E.A."/>
            <person name="Lucas S."/>
            <person name="Salamov A.A."/>
            <person name="Bradshaw R.E."/>
            <person name="Ciuffetti L."/>
            <person name="Hamelin R.C."/>
            <person name="Kema G.H.J."/>
            <person name="Lawrence C."/>
            <person name="Scott J.A."/>
            <person name="Spatafora J.W."/>
            <person name="Turgeon B.G."/>
            <person name="de Wit P.J.G.M."/>
            <person name="Zhong S."/>
            <person name="Goodwin S.B."/>
            <person name="Grigoriev I.V."/>
        </authorList>
    </citation>
    <scope>NUCLEOTIDE SEQUENCE [LARGE SCALE GENOMIC DNA]</scope>
    <source>
        <strain evidence="4 5">UAMH 10762</strain>
    </source>
</reference>
<dbReference type="KEGG" id="bcom:BAUCODRAFT_38393"/>
<evidence type="ECO:0008006" key="6">
    <source>
        <dbReference type="Google" id="ProtNLM"/>
    </source>
</evidence>
<feature type="region of interest" description="Disordered" evidence="1">
    <location>
        <begin position="574"/>
        <end position="603"/>
    </location>
</feature>
<feature type="compositionally biased region" description="Polar residues" evidence="1">
    <location>
        <begin position="650"/>
        <end position="666"/>
    </location>
</feature>
<feature type="domain" description="DNA/RNA-binding" evidence="2">
    <location>
        <begin position="182"/>
        <end position="471"/>
    </location>
</feature>
<feature type="region of interest" description="Disordered" evidence="1">
    <location>
        <begin position="547"/>
        <end position="566"/>
    </location>
</feature>
<dbReference type="OMA" id="HINGIFQ"/>
<dbReference type="Pfam" id="PF10374">
    <property type="entry name" value="EST1"/>
    <property type="match status" value="1"/>
</dbReference>
<dbReference type="SUPFAM" id="SSF48452">
    <property type="entry name" value="TPR-like"/>
    <property type="match status" value="1"/>
</dbReference>
<feature type="region of interest" description="Disordered" evidence="1">
    <location>
        <begin position="798"/>
        <end position="819"/>
    </location>
</feature>
<accession>M2N127</accession>
<protein>
    <recommendedName>
        <fullName evidence="6">DNA/RNA-binding domain-containing protein</fullName>
    </recommendedName>
</protein>
<evidence type="ECO:0000259" key="3">
    <source>
        <dbReference type="Pfam" id="PF10374"/>
    </source>
</evidence>
<dbReference type="OrthoDB" id="69928at2759"/>
<sequence>MEDSLARERTAEQRVQELLNDKSRPIGDLLQAYNDYRQICLVNTFADFAIAEKRHARLWQAHVQGKSYFSSALRDLRKVESGHAVETRKLEKLFKDWLKDCTRFYRTYIHQLNSTFGGIPELEAVAHALKQEGEGESSSSPSALELRPKALASCHQTLIYLGDLSRYRATENLDKVQDFGPAIGYYGLASTLRPDSGLGHHQQAVVALEQRNHLRAIYHLYRAIVVDDPHPAAAKNLKLEFGKINVAWDKQELIPKGLPNDPEMKKHILTGWFVRLHSMCSKGEPFSSHYELEREVLGQLDGVTRYSATAFDSTLVRMAMVNLSAQYFAGVLFQERQAVEDQLAFFYLFRLNIKWYTVLLHAFYDDLCNAARKTTDDDNLASNLTVTSRLLLPALRLYSSWLTSNIALLAGLAEDDFLKDAIVDLWAAYAHATDILADDQLFGVWALDEYEVDYMLEEDADTVGFHPLHQPPQLLWKNWRAADGTLKPRFSDANVVRFPPDKEMLARVKGLLDDGSYLAHEEKAAPIGIVGGRIYYGTGLTDALAAEEEARKNPPKTSRPVKATPKPLSYAAAAANGSTPTRARNGVPKSGHISNGSQSRSAQLKHMIECLVDDREHDSPTTPPQQHTQRPAAVTHGRPNSIGTHDNHNDFSANVTSYQLKQQTPVQPHPVRAATRPTPPALRTPRNAPSARSSECLQSVSDVWNDTAMSTSPHFPVGLPTGTLGSPAQVTRQAHSRVNSANSIRSGSSQHLPTAGDSWSSLESAPAVQYAAGPNVGAIHAYSNFTSSDLARPMLFGAGGGIWSPGTNDRRRPAYSPNG</sequence>
<feature type="region of interest" description="Disordered" evidence="1">
    <location>
        <begin position="720"/>
        <end position="760"/>
    </location>
</feature>
<dbReference type="STRING" id="717646.M2N127"/>
<dbReference type="Proteomes" id="UP000011761">
    <property type="component" value="Unassembled WGS sequence"/>
</dbReference>
<feature type="compositionally biased region" description="Polar residues" evidence="1">
    <location>
        <begin position="592"/>
        <end position="602"/>
    </location>
</feature>
<evidence type="ECO:0000313" key="5">
    <source>
        <dbReference type="Proteomes" id="UP000011761"/>
    </source>
</evidence>
<dbReference type="Gene3D" id="1.25.40.10">
    <property type="entry name" value="Tetratricopeptide repeat domain"/>
    <property type="match status" value="1"/>
</dbReference>